<feature type="region of interest" description="Disordered" evidence="1">
    <location>
        <begin position="1"/>
        <end position="31"/>
    </location>
</feature>
<keyword evidence="2" id="KW-0472">Membrane</keyword>
<feature type="compositionally biased region" description="Polar residues" evidence="1">
    <location>
        <begin position="21"/>
        <end position="31"/>
    </location>
</feature>
<evidence type="ECO:0000256" key="2">
    <source>
        <dbReference type="SAM" id="Phobius"/>
    </source>
</evidence>
<reference evidence="3" key="1">
    <citation type="submission" date="2021-01" db="EMBL/GenBank/DDBJ databases">
        <authorList>
            <consortium name="Genoscope - CEA"/>
            <person name="William W."/>
        </authorList>
    </citation>
    <scope>NUCLEOTIDE SEQUENCE</scope>
</reference>
<feature type="non-terminal residue" evidence="3">
    <location>
        <position position="116"/>
    </location>
</feature>
<keyword evidence="2" id="KW-1133">Transmembrane helix</keyword>
<accession>A0A817AGR4</accession>
<feature type="non-terminal residue" evidence="3">
    <location>
        <position position="1"/>
    </location>
</feature>
<keyword evidence="2" id="KW-0812">Transmembrane</keyword>
<protein>
    <submittedName>
        <fullName evidence="3">(rape) hypothetical protein</fullName>
    </submittedName>
</protein>
<organism evidence="3">
    <name type="scientific">Brassica napus</name>
    <name type="common">Rape</name>
    <dbReference type="NCBI Taxonomy" id="3708"/>
    <lineage>
        <taxon>Eukaryota</taxon>
        <taxon>Viridiplantae</taxon>
        <taxon>Streptophyta</taxon>
        <taxon>Embryophyta</taxon>
        <taxon>Tracheophyta</taxon>
        <taxon>Spermatophyta</taxon>
        <taxon>Magnoliopsida</taxon>
        <taxon>eudicotyledons</taxon>
        <taxon>Gunneridae</taxon>
        <taxon>Pentapetalae</taxon>
        <taxon>rosids</taxon>
        <taxon>malvids</taxon>
        <taxon>Brassicales</taxon>
        <taxon>Brassicaceae</taxon>
        <taxon>Brassiceae</taxon>
        <taxon>Brassica</taxon>
    </lineage>
</organism>
<dbReference type="Proteomes" id="UP001295469">
    <property type="component" value="Chromosome A04"/>
</dbReference>
<feature type="transmembrane region" description="Helical" evidence="2">
    <location>
        <begin position="47"/>
        <end position="68"/>
    </location>
</feature>
<evidence type="ECO:0000256" key="1">
    <source>
        <dbReference type="SAM" id="MobiDB-lite"/>
    </source>
</evidence>
<dbReference type="EMBL" id="HG994358">
    <property type="protein sequence ID" value="CAF2265128.1"/>
    <property type="molecule type" value="Genomic_DNA"/>
</dbReference>
<name>A0A817AGR4_BRANA</name>
<sequence>IQAPLKPISRRSLSPTLSLSDGLSSPTLSLSDAPSLPKLQADLSTLALSRFNALCFGSVLILFPFINIDKRTEALMVKNKIAERMLERQEASMERQEASSVENVLEILYTLPGVRE</sequence>
<gene>
    <name evidence="3" type="ORF">DARMORV10_A04P02070.1</name>
</gene>
<proteinExistence type="predicted"/>
<dbReference type="AlphaFoldDB" id="A0A817AGR4"/>
<feature type="compositionally biased region" description="Low complexity" evidence="1">
    <location>
        <begin position="10"/>
        <end position="20"/>
    </location>
</feature>
<evidence type="ECO:0000313" key="3">
    <source>
        <dbReference type="EMBL" id="CAF2265128.1"/>
    </source>
</evidence>